<feature type="region of interest" description="Disordered" evidence="1">
    <location>
        <begin position="1"/>
        <end position="34"/>
    </location>
</feature>
<organism evidence="2 3">
    <name type="scientific">Novosphingobium olei</name>
    <dbReference type="NCBI Taxonomy" id="2728851"/>
    <lineage>
        <taxon>Bacteria</taxon>
        <taxon>Pseudomonadati</taxon>
        <taxon>Pseudomonadota</taxon>
        <taxon>Alphaproteobacteria</taxon>
        <taxon>Sphingomonadales</taxon>
        <taxon>Sphingomonadaceae</taxon>
        <taxon>Novosphingobium</taxon>
    </lineage>
</organism>
<name>A0A7Y0BSA8_9SPHN</name>
<dbReference type="EMBL" id="JABBGM010000011">
    <property type="protein sequence ID" value="NML95636.1"/>
    <property type="molecule type" value="Genomic_DNA"/>
</dbReference>
<proteinExistence type="predicted"/>
<dbReference type="Proteomes" id="UP000583556">
    <property type="component" value="Unassembled WGS sequence"/>
</dbReference>
<dbReference type="InterPro" id="IPR028994">
    <property type="entry name" value="Integrin_alpha_N"/>
</dbReference>
<reference evidence="2 3" key="1">
    <citation type="submission" date="2020-04" db="EMBL/GenBank/DDBJ databases">
        <title>Novosphingobium sp. TW-4 isolated from soil.</title>
        <authorList>
            <person name="Dahal R.H."/>
            <person name="Chaudhary D.K."/>
        </authorList>
    </citation>
    <scope>NUCLEOTIDE SEQUENCE [LARGE SCALE GENOMIC DNA]</scope>
    <source>
        <strain evidence="2 3">TW-4</strain>
    </source>
</reference>
<comment type="caution">
    <text evidence="2">The sequence shown here is derived from an EMBL/GenBank/DDBJ whole genome shotgun (WGS) entry which is preliminary data.</text>
</comment>
<feature type="compositionally biased region" description="Low complexity" evidence="1">
    <location>
        <begin position="18"/>
        <end position="34"/>
    </location>
</feature>
<protein>
    <recommendedName>
        <fullName evidence="4">VCBS repeat-containing protein</fullName>
    </recommendedName>
</protein>
<sequence length="537" mass="57174">MLTGALCSCGGDNQGQATRPSSPGSETSTPPTTATQQFVDRAKEGTGSIDLVNATDTVIFSGCLRKNKTEDPRTVGAAAFFTNLTQAEYRLVDFAYVMDTSGIRTGESVETDVGFTVLPRSALVALNSGEELLITHRYDTQPNDRGVSSITIPQGGLAIAPNQRLSIGSVSAIFPLDGSGAKVIDDSRLADGSLFQVCYSATLKRSDWVTGGRIVSYRSPYRDRSYVADPARTTAPFTSFRNTSDKPVRVYGIGSFISNLSSTEPSTHSVEVLINNQTVTTIQLPAHVPGQNSGSLPLAHPVDLTIAPGATLTVKGKVTPNRAIVFDFAAFIFADEGLTSIDENLDMLPVDFNADGYTDIVDLDSSGSFWVSLRVGQGLQNTQQEWARAVGKVDRLIALQPSQSGSVTLQATNNAGLCLNMKSVPSMARFILEYCQNAGSPSLESDIWGDFNGDGFSDRLRVDAPAKAYLVALGSATGLGPDSIWAGGYGAVEKMFVSDANGDGASDVLAEWTNASGLQCKIFYGARDRFRVEDCPR</sequence>
<evidence type="ECO:0000313" key="2">
    <source>
        <dbReference type="EMBL" id="NML95636.1"/>
    </source>
</evidence>
<keyword evidence="3" id="KW-1185">Reference proteome</keyword>
<gene>
    <name evidence="2" type="ORF">HHL27_18335</name>
</gene>
<evidence type="ECO:0000313" key="3">
    <source>
        <dbReference type="Proteomes" id="UP000583556"/>
    </source>
</evidence>
<evidence type="ECO:0008006" key="4">
    <source>
        <dbReference type="Google" id="ProtNLM"/>
    </source>
</evidence>
<dbReference type="SUPFAM" id="SSF69318">
    <property type="entry name" value="Integrin alpha N-terminal domain"/>
    <property type="match status" value="1"/>
</dbReference>
<dbReference type="AlphaFoldDB" id="A0A7Y0BSA8"/>
<evidence type="ECO:0000256" key="1">
    <source>
        <dbReference type="SAM" id="MobiDB-lite"/>
    </source>
</evidence>
<accession>A0A7Y0BSA8</accession>